<evidence type="ECO:0000313" key="1">
    <source>
        <dbReference type="EMBL" id="ABG10270.1"/>
    </source>
</evidence>
<accession>A0A5Q5BPF8</accession>
<sequence length="129" mass="14025">MKLLPEGVIPIQCDDPSHRSPVTIANVYPMRGFESRWQLWLSTAPTDAPEIIETVVDDTPPTPGAGVTAFQGGGVVRRRWHLPACRKCGRTPPAMREEKLFAALTALTDNGIDTVSLRLLAATMGRMSA</sequence>
<name>A0A5Q5BPF8_MYCSS</name>
<protein>
    <submittedName>
        <fullName evidence="1">Uncharacterized protein</fullName>
    </submittedName>
</protein>
<dbReference type="AlphaFoldDB" id="A0A5Q5BPF8"/>
<gene>
    <name evidence="1" type="ordered locus">Mmcs_4165</name>
</gene>
<organism evidence="1">
    <name type="scientific">Mycobacterium sp. (strain MCS)</name>
    <dbReference type="NCBI Taxonomy" id="164756"/>
    <lineage>
        <taxon>Bacteria</taxon>
        <taxon>Bacillati</taxon>
        <taxon>Actinomycetota</taxon>
        <taxon>Actinomycetes</taxon>
        <taxon>Mycobacteriales</taxon>
        <taxon>Mycobacteriaceae</taxon>
        <taxon>Mycobacterium</taxon>
    </lineage>
</organism>
<reference evidence="1" key="1">
    <citation type="submission" date="2006-06" db="EMBL/GenBank/DDBJ databases">
        <title>Complete sequence of chromosome of Mycobacterium sp. MCS.</title>
        <authorList>
            <consortium name="US DOE Joint Genome Institute"/>
            <person name="Copeland A."/>
            <person name="Lucas S."/>
            <person name="Lapidus A."/>
            <person name="Barry K."/>
            <person name="Detter J.C."/>
            <person name="Glavina del Rio T."/>
            <person name="Hammon N."/>
            <person name="Israni S."/>
            <person name="Dalin E."/>
            <person name="Tice H."/>
            <person name="Pitluck S."/>
            <person name="Martinez M."/>
            <person name="Schmutz J."/>
            <person name="Larimer F."/>
            <person name="Land M."/>
            <person name="Hauser L."/>
            <person name="Kyrpides N."/>
            <person name="Kim E."/>
            <person name="Miller C.D."/>
            <person name="Hughes J.E."/>
            <person name="Anderson A.J."/>
            <person name="Sims R.C."/>
            <person name="Richardson P."/>
        </authorList>
    </citation>
    <scope>NUCLEOTIDE SEQUENCE [LARGE SCALE GENOMIC DNA]</scope>
    <source>
        <strain evidence="1">MCS</strain>
    </source>
</reference>
<proteinExistence type="predicted"/>
<dbReference type="EMBL" id="CP000384">
    <property type="protein sequence ID" value="ABG10270.1"/>
    <property type="molecule type" value="Genomic_DNA"/>
</dbReference>
<dbReference type="KEGG" id="mmc:Mmcs_4165"/>